<dbReference type="Proteomes" id="UP000032702">
    <property type="component" value="Unassembled WGS sequence"/>
</dbReference>
<dbReference type="eggNOG" id="COG1324">
    <property type="taxonomic scope" value="Bacteria"/>
</dbReference>
<comment type="similarity">
    <text evidence="1">Belongs to the CutA family.</text>
</comment>
<dbReference type="EMBL" id="CP002271">
    <property type="protein sequence ID" value="ADO72708.1"/>
    <property type="molecule type" value="Genomic_DNA"/>
</dbReference>
<reference evidence="2 4" key="2">
    <citation type="journal article" date="2011" name="Mol. Biol. Evol.">
        <title>Comparative genomic analysis of fruiting body formation in Myxococcales.</title>
        <authorList>
            <person name="Huntley S."/>
            <person name="Hamann N."/>
            <person name="Wegener-Feldbrugge S."/>
            <person name="Treuner-Lange A."/>
            <person name="Kube M."/>
            <person name="Reinhardt R."/>
            <person name="Klages S."/>
            <person name="Muller R."/>
            <person name="Ronning C.M."/>
            <person name="Nierman W.C."/>
            <person name="Sogaard-Andersen L."/>
        </authorList>
    </citation>
    <scope>NUCLEOTIDE SEQUENCE [LARGE SCALE GENOMIC DNA]</scope>
    <source>
        <strain evidence="2 4">DW4/3-1</strain>
    </source>
</reference>
<evidence type="ECO:0000313" key="4">
    <source>
        <dbReference type="Proteomes" id="UP000001351"/>
    </source>
</evidence>
<accession>Q093K9</accession>
<dbReference type="InterPro" id="IPR011322">
    <property type="entry name" value="N-reg_PII-like_a/b"/>
</dbReference>
<dbReference type="HOGENOM" id="CLU_098807_3_1_7"/>
<evidence type="ECO:0000313" key="3">
    <source>
        <dbReference type="EMBL" id="EAU66913.1"/>
    </source>
</evidence>
<name>Q093K9_STIAD</name>
<protein>
    <submittedName>
        <fullName evidence="3">Divalent cation tolerance protein</fullName>
    </submittedName>
    <submittedName>
        <fullName evidence="2">Divalent ion tolerance protein</fullName>
    </submittedName>
</protein>
<gene>
    <name evidence="2" type="primary">cutA</name>
    <name evidence="2" type="ordered locus">STAUR_4930</name>
    <name evidence="3" type="ORF">STIAU_0089</name>
</gene>
<dbReference type="STRING" id="378806.STAUR_4930"/>
<dbReference type="GO" id="GO:0010038">
    <property type="term" value="P:response to metal ion"/>
    <property type="evidence" value="ECO:0007669"/>
    <property type="project" value="InterPro"/>
</dbReference>
<dbReference type="InterPro" id="IPR015867">
    <property type="entry name" value="N-reg_PII/ATP_PRibTrfase_C"/>
</dbReference>
<evidence type="ECO:0000313" key="5">
    <source>
        <dbReference type="Proteomes" id="UP000032702"/>
    </source>
</evidence>
<proteinExistence type="inferred from homology"/>
<keyword evidence="4" id="KW-1185">Reference proteome</keyword>
<dbReference type="PANTHER" id="PTHR23419:SF8">
    <property type="entry name" value="FI09726P"/>
    <property type="match status" value="1"/>
</dbReference>
<evidence type="ECO:0000256" key="1">
    <source>
        <dbReference type="ARBA" id="ARBA00010169"/>
    </source>
</evidence>
<dbReference type="PATRIC" id="fig|378806.16.peg.6108"/>
<dbReference type="AlphaFoldDB" id="Q093K9"/>
<dbReference type="PANTHER" id="PTHR23419">
    <property type="entry name" value="DIVALENT CATION TOLERANCE CUTA-RELATED"/>
    <property type="match status" value="1"/>
</dbReference>
<dbReference type="Proteomes" id="UP000001351">
    <property type="component" value="Chromosome"/>
</dbReference>
<dbReference type="SUPFAM" id="SSF54913">
    <property type="entry name" value="GlnB-like"/>
    <property type="match status" value="1"/>
</dbReference>
<dbReference type="EMBL" id="AAMD01000044">
    <property type="protein sequence ID" value="EAU66913.1"/>
    <property type="molecule type" value="Genomic_DNA"/>
</dbReference>
<dbReference type="InterPro" id="IPR004323">
    <property type="entry name" value="Ion_tolerance_CutA"/>
</dbReference>
<reference evidence="3 5" key="1">
    <citation type="submission" date="2006-04" db="EMBL/GenBank/DDBJ databases">
        <authorList>
            <person name="Nierman W.C."/>
        </authorList>
    </citation>
    <scope>NUCLEOTIDE SEQUENCE [LARGE SCALE GENOMIC DNA]</scope>
    <source>
        <strain evidence="3 5">DW4/3-1</strain>
    </source>
</reference>
<dbReference type="Pfam" id="PF03091">
    <property type="entry name" value="CutA1"/>
    <property type="match status" value="1"/>
</dbReference>
<organism evidence="3 5">
    <name type="scientific">Stigmatella aurantiaca (strain DW4/3-1)</name>
    <dbReference type="NCBI Taxonomy" id="378806"/>
    <lineage>
        <taxon>Bacteria</taxon>
        <taxon>Pseudomonadati</taxon>
        <taxon>Myxococcota</taxon>
        <taxon>Myxococcia</taxon>
        <taxon>Myxococcales</taxon>
        <taxon>Cystobacterineae</taxon>
        <taxon>Archangiaceae</taxon>
        <taxon>Stigmatella</taxon>
    </lineage>
</organism>
<dbReference type="KEGG" id="sur:STAUR_4930"/>
<dbReference type="RefSeq" id="WP_002613515.1">
    <property type="nucleotide sequence ID" value="NC_014623.1"/>
</dbReference>
<dbReference type="GO" id="GO:0005507">
    <property type="term" value="F:copper ion binding"/>
    <property type="evidence" value="ECO:0007669"/>
    <property type="project" value="TreeGrafter"/>
</dbReference>
<dbReference type="Gene3D" id="3.30.70.120">
    <property type="match status" value="1"/>
</dbReference>
<sequence>MTDVILVLVTCPTAEVASTIARTLVEETWVACGNILPAIRSIYRWQGQVQDEPECLLMLKTRSELFEQVRERLLALHPYEVPEMLALRPEAGHRAYLDWVLGMTKAPGTDGRSTP</sequence>
<dbReference type="OrthoDB" id="37622at2"/>
<evidence type="ECO:0000313" key="2">
    <source>
        <dbReference type="EMBL" id="ADO72708.1"/>
    </source>
</evidence>